<accession>A0A9D5BH03</accession>
<keyword evidence="6" id="KW-1185">Reference proteome</keyword>
<dbReference type="Gene3D" id="2.40.70.10">
    <property type="entry name" value="Acid Proteases"/>
    <property type="match status" value="1"/>
</dbReference>
<evidence type="ECO:0000313" key="5">
    <source>
        <dbReference type="EMBL" id="KAI5443483.1"/>
    </source>
</evidence>
<dbReference type="InterPro" id="IPR021109">
    <property type="entry name" value="Peptidase_aspartic_dom_sf"/>
</dbReference>
<comment type="similarity">
    <text evidence="1">Belongs to the peptidase A1 family.</text>
</comment>
<dbReference type="InterPro" id="IPR051708">
    <property type="entry name" value="Plant_Aspart_Prot_A1"/>
</dbReference>
<comment type="caution">
    <text evidence="5">The sequence shown here is derived from an EMBL/GenBank/DDBJ whole genome shotgun (WGS) entry which is preliminary data.</text>
</comment>
<organism evidence="5 6">
    <name type="scientific">Pisum sativum</name>
    <name type="common">Garden pea</name>
    <name type="synonym">Lathyrus oleraceus</name>
    <dbReference type="NCBI Taxonomy" id="3888"/>
    <lineage>
        <taxon>Eukaryota</taxon>
        <taxon>Viridiplantae</taxon>
        <taxon>Streptophyta</taxon>
        <taxon>Embryophyta</taxon>
        <taxon>Tracheophyta</taxon>
        <taxon>Spermatophyta</taxon>
        <taxon>Magnoliopsida</taxon>
        <taxon>eudicotyledons</taxon>
        <taxon>Gunneridae</taxon>
        <taxon>Pentapetalae</taxon>
        <taxon>rosids</taxon>
        <taxon>fabids</taxon>
        <taxon>Fabales</taxon>
        <taxon>Fabaceae</taxon>
        <taxon>Papilionoideae</taxon>
        <taxon>50 kb inversion clade</taxon>
        <taxon>NPAAA clade</taxon>
        <taxon>Hologalegina</taxon>
        <taxon>IRL clade</taxon>
        <taxon>Fabeae</taxon>
        <taxon>Lathyrus</taxon>
    </lineage>
</organism>
<evidence type="ECO:0000259" key="4">
    <source>
        <dbReference type="Pfam" id="PF14543"/>
    </source>
</evidence>
<dbReference type="Pfam" id="PF14543">
    <property type="entry name" value="TAXi_N"/>
    <property type="match status" value="1"/>
</dbReference>
<feature type="domain" description="Xylanase inhibitor N-terminal" evidence="4">
    <location>
        <begin position="4"/>
        <end position="70"/>
    </location>
</feature>
<reference evidence="5 6" key="1">
    <citation type="journal article" date="2022" name="Nat. Genet.">
        <title>Improved pea reference genome and pan-genome highlight genomic features and evolutionary characteristics.</title>
        <authorList>
            <person name="Yang T."/>
            <person name="Liu R."/>
            <person name="Luo Y."/>
            <person name="Hu S."/>
            <person name="Wang D."/>
            <person name="Wang C."/>
            <person name="Pandey M.K."/>
            <person name="Ge S."/>
            <person name="Xu Q."/>
            <person name="Li N."/>
            <person name="Li G."/>
            <person name="Huang Y."/>
            <person name="Saxena R.K."/>
            <person name="Ji Y."/>
            <person name="Li M."/>
            <person name="Yan X."/>
            <person name="He Y."/>
            <person name="Liu Y."/>
            <person name="Wang X."/>
            <person name="Xiang C."/>
            <person name="Varshney R.K."/>
            <person name="Ding H."/>
            <person name="Gao S."/>
            <person name="Zong X."/>
        </authorList>
    </citation>
    <scope>NUCLEOTIDE SEQUENCE [LARGE SCALE GENOMIC DNA]</scope>
    <source>
        <strain evidence="5 6">cv. Zhongwan 6</strain>
    </source>
</reference>
<dbReference type="AlphaFoldDB" id="A0A9D5BH03"/>
<dbReference type="Gramene" id="Psat1g086440.1">
    <property type="protein sequence ID" value="Psat1g086440.1.cds"/>
    <property type="gene ID" value="Psat1g086440"/>
</dbReference>
<evidence type="ECO:0000256" key="2">
    <source>
        <dbReference type="ARBA" id="ARBA00022670"/>
    </source>
</evidence>
<dbReference type="Proteomes" id="UP001058974">
    <property type="component" value="Chromosome 1"/>
</dbReference>
<sequence>MTETTSFGSSGSINRVAIGCGHDNEGLFVGVAGLLGLGGGALSLTSQIKASSFSYCLVDRNSDKSSTLEFNSLKVATPTTNTRNLVW</sequence>
<dbReference type="GO" id="GO:0006508">
    <property type="term" value="P:proteolysis"/>
    <property type="evidence" value="ECO:0007669"/>
    <property type="project" value="UniProtKB-KW"/>
</dbReference>
<dbReference type="PANTHER" id="PTHR47967:SF60">
    <property type="entry name" value="PROTEIN ASPARTIC PROTEASE IN GUARD CELL 1-LIKE"/>
    <property type="match status" value="1"/>
</dbReference>
<keyword evidence="2 5" id="KW-0645">Protease</keyword>
<dbReference type="Gramene" id="Psat01G0220900-T1">
    <property type="protein sequence ID" value="KAI5443483.1"/>
    <property type="gene ID" value="KIW84_012209"/>
</dbReference>
<dbReference type="EMBL" id="JAMSHJ010000001">
    <property type="protein sequence ID" value="KAI5443483.1"/>
    <property type="molecule type" value="Genomic_DNA"/>
</dbReference>
<dbReference type="PANTHER" id="PTHR47967">
    <property type="entry name" value="OS07G0603500 PROTEIN-RELATED"/>
    <property type="match status" value="1"/>
</dbReference>
<dbReference type="GO" id="GO:0008233">
    <property type="term" value="F:peptidase activity"/>
    <property type="evidence" value="ECO:0007669"/>
    <property type="project" value="UniProtKB-KW"/>
</dbReference>
<proteinExistence type="inferred from homology"/>
<dbReference type="SUPFAM" id="SSF50630">
    <property type="entry name" value="Acid proteases"/>
    <property type="match status" value="1"/>
</dbReference>
<name>A0A9D5BH03_PEA</name>
<evidence type="ECO:0000313" key="6">
    <source>
        <dbReference type="Proteomes" id="UP001058974"/>
    </source>
</evidence>
<evidence type="ECO:0000256" key="1">
    <source>
        <dbReference type="ARBA" id="ARBA00007447"/>
    </source>
</evidence>
<gene>
    <name evidence="5" type="ORF">KIW84_012209</name>
</gene>
<evidence type="ECO:0000256" key="3">
    <source>
        <dbReference type="ARBA" id="ARBA00022801"/>
    </source>
</evidence>
<protein>
    <submittedName>
        <fullName evidence="5">Protein ASPARTIC PROTEASE IN GUARD CELL 1</fullName>
    </submittedName>
</protein>
<keyword evidence="3" id="KW-0378">Hydrolase</keyword>
<dbReference type="InterPro" id="IPR032861">
    <property type="entry name" value="TAXi_N"/>
</dbReference>